<name>A0AAE3KWI1_9BACT</name>
<protein>
    <recommendedName>
        <fullName evidence="4">Peptidyl-prolyl cis-trans isomerase</fullName>
        <ecNumber evidence="4">5.2.1.8</ecNumber>
    </recommendedName>
</protein>
<comment type="catalytic activity">
    <reaction evidence="1 3 4">
        <text>[protein]-peptidylproline (omega=180) = [protein]-peptidylproline (omega=0)</text>
        <dbReference type="Rhea" id="RHEA:16237"/>
        <dbReference type="Rhea" id="RHEA-COMP:10747"/>
        <dbReference type="Rhea" id="RHEA-COMP:10748"/>
        <dbReference type="ChEBI" id="CHEBI:83833"/>
        <dbReference type="ChEBI" id="CHEBI:83834"/>
        <dbReference type="EC" id="5.2.1.8"/>
    </reaction>
</comment>
<dbReference type="Pfam" id="PF00254">
    <property type="entry name" value="FKBP_C"/>
    <property type="match status" value="1"/>
</dbReference>
<dbReference type="Proteomes" id="UP001204144">
    <property type="component" value="Unassembled WGS sequence"/>
</dbReference>
<dbReference type="AlphaFoldDB" id="A0AAE3KWI1"/>
<keyword evidence="7" id="KW-1185">Reference proteome</keyword>
<evidence type="ECO:0000256" key="1">
    <source>
        <dbReference type="ARBA" id="ARBA00000971"/>
    </source>
</evidence>
<dbReference type="InterPro" id="IPR001179">
    <property type="entry name" value="PPIase_FKBP_dom"/>
</dbReference>
<reference evidence="6 7" key="1">
    <citation type="submission" date="2018-11" db="EMBL/GenBank/DDBJ databases">
        <title>Novel bacteria species description.</title>
        <authorList>
            <person name="Han J.-H."/>
        </authorList>
    </citation>
    <scope>NUCLEOTIDE SEQUENCE [LARGE SCALE GENOMIC DNA]</scope>
    <source>
        <strain evidence="6 7">KCTC23259</strain>
    </source>
</reference>
<keyword evidence="3 4" id="KW-0413">Isomerase</keyword>
<comment type="caution">
    <text evidence="6">The sequence shown here is derived from an EMBL/GenBank/DDBJ whole genome shotgun (WGS) entry which is preliminary data.</text>
</comment>
<dbReference type="PROSITE" id="PS50059">
    <property type="entry name" value="FKBP_PPIASE"/>
    <property type="match status" value="1"/>
</dbReference>
<dbReference type="SUPFAM" id="SSF54534">
    <property type="entry name" value="FKBP-like"/>
    <property type="match status" value="1"/>
</dbReference>
<comment type="similarity">
    <text evidence="4">Belongs to the FKBP-type PPIase family.</text>
</comment>
<sequence>MRCGYRLLFGHSGIYRGISKLRKGEKARIIFPSSIGYGTNGSGSIPPYTPLIFDIEVLTVNGK</sequence>
<dbReference type="GO" id="GO:0003755">
    <property type="term" value="F:peptidyl-prolyl cis-trans isomerase activity"/>
    <property type="evidence" value="ECO:0007669"/>
    <property type="project" value="UniProtKB-UniRule"/>
</dbReference>
<evidence type="ECO:0000256" key="2">
    <source>
        <dbReference type="ARBA" id="ARBA00023110"/>
    </source>
</evidence>
<dbReference type="EC" id="5.2.1.8" evidence="4"/>
<proteinExistence type="inferred from homology"/>
<evidence type="ECO:0000313" key="7">
    <source>
        <dbReference type="Proteomes" id="UP001204144"/>
    </source>
</evidence>
<keyword evidence="2 3" id="KW-0697">Rotamase</keyword>
<dbReference type="InterPro" id="IPR046357">
    <property type="entry name" value="PPIase_dom_sf"/>
</dbReference>
<feature type="domain" description="PPIase FKBP-type" evidence="5">
    <location>
        <begin position="13"/>
        <end position="61"/>
    </location>
</feature>
<evidence type="ECO:0000256" key="3">
    <source>
        <dbReference type="PROSITE-ProRule" id="PRU00277"/>
    </source>
</evidence>
<gene>
    <name evidence="6" type="ORF">EGI31_22630</name>
</gene>
<evidence type="ECO:0000259" key="5">
    <source>
        <dbReference type="PROSITE" id="PS50059"/>
    </source>
</evidence>
<evidence type="ECO:0000256" key="4">
    <source>
        <dbReference type="RuleBase" id="RU003915"/>
    </source>
</evidence>
<evidence type="ECO:0000313" key="6">
    <source>
        <dbReference type="EMBL" id="MCP9765741.1"/>
    </source>
</evidence>
<dbReference type="EMBL" id="RJUF01000192">
    <property type="protein sequence ID" value="MCP9765741.1"/>
    <property type="molecule type" value="Genomic_DNA"/>
</dbReference>
<organism evidence="6 7">
    <name type="scientific">Lacihabitans soyangensis</name>
    <dbReference type="NCBI Taxonomy" id="869394"/>
    <lineage>
        <taxon>Bacteria</taxon>
        <taxon>Pseudomonadati</taxon>
        <taxon>Bacteroidota</taxon>
        <taxon>Cytophagia</taxon>
        <taxon>Cytophagales</taxon>
        <taxon>Leadbetterellaceae</taxon>
        <taxon>Lacihabitans</taxon>
    </lineage>
</organism>
<dbReference type="Gene3D" id="3.10.50.40">
    <property type="match status" value="1"/>
</dbReference>
<accession>A0AAE3KWI1</accession>